<dbReference type="Proteomes" id="UP000483820">
    <property type="component" value="Chromosome V"/>
</dbReference>
<evidence type="ECO:0000256" key="1">
    <source>
        <dbReference type="SAM" id="SignalP"/>
    </source>
</evidence>
<gene>
    <name evidence="2" type="ORF">GCK72_019784</name>
</gene>
<dbReference type="AlphaFoldDB" id="A0A6A5GDN0"/>
<keyword evidence="1" id="KW-0732">Signal</keyword>
<dbReference type="KEGG" id="crq:GCK72_019784"/>
<name>A0A6A5GDN0_CAERE</name>
<protein>
    <submittedName>
        <fullName evidence="2">Uncharacterized protein</fullName>
    </submittedName>
</protein>
<feature type="signal peptide" evidence="1">
    <location>
        <begin position="1"/>
        <end position="17"/>
    </location>
</feature>
<accession>A0A6A5GDN0</accession>
<proteinExistence type="predicted"/>
<sequence>MKIILLLIAFSILATECFIILKEGNTDAGGFVQCCGITPAVKTLKLRHGEDHREDRCKCNCGPDEGDGPHGHDFVVVYKHGDHSGENGCNCRKECSGKDTEHRGGDGPHGQ</sequence>
<dbReference type="CTD" id="9801892"/>
<organism evidence="2 3">
    <name type="scientific">Caenorhabditis remanei</name>
    <name type="common">Caenorhabditis vulgaris</name>
    <dbReference type="NCBI Taxonomy" id="31234"/>
    <lineage>
        <taxon>Eukaryota</taxon>
        <taxon>Metazoa</taxon>
        <taxon>Ecdysozoa</taxon>
        <taxon>Nematoda</taxon>
        <taxon>Chromadorea</taxon>
        <taxon>Rhabditida</taxon>
        <taxon>Rhabditina</taxon>
        <taxon>Rhabditomorpha</taxon>
        <taxon>Rhabditoidea</taxon>
        <taxon>Rhabditidae</taxon>
        <taxon>Peloderinae</taxon>
        <taxon>Caenorhabditis</taxon>
    </lineage>
</organism>
<feature type="chain" id="PRO_5025556774" evidence="1">
    <location>
        <begin position="18"/>
        <end position="111"/>
    </location>
</feature>
<dbReference type="RefSeq" id="XP_003098574.2">
    <property type="nucleotide sequence ID" value="XM_003098526.2"/>
</dbReference>
<dbReference type="EMBL" id="WUAV01000005">
    <property type="protein sequence ID" value="KAF1753228.1"/>
    <property type="molecule type" value="Genomic_DNA"/>
</dbReference>
<dbReference type="GeneID" id="9801892"/>
<reference evidence="2 3" key="1">
    <citation type="submission" date="2019-12" db="EMBL/GenBank/DDBJ databases">
        <title>Chromosome-level assembly of the Caenorhabditis remanei genome.</title>
        <authorList>
            <person name="Teterina A.A."/>
            <person name="Willis J.H."/>
            <person name="Phillips P.C."/>
        </authorList>
    </citation>
    <scope>NUCLEOTIDE SEQUENCE [LARGE SCALE GENOMIC DNA]</scope>
    <source>
        <strain evidence="2 3">PX506</strain>
        <tissue evidence="2">Whole organism</tissue>
    </source>
</reference>
<evidence type="ECO:0000313" key="3">
    <source>
        <dbReference type="Proteomes" id="UP000483820"/>
    </source>
</evidence>
<comment type="caution">
    <text evidence="2">The sequence shown here is derived from an EMBL/GenBank/DDBJ whole genome shotgun (WGS) entry which is preliminary data.</text>
</comment>
<evidence type="ECO:0000313" key="2">
    <source>
        <dbReference type="EMBL" id="KAF1753228.1"/>
    </source>
</evidence>